<dbReference type="InterPro" id="IPR029036">
    <property type="entry name" value="P5CR_dimer"/>
</dbReference>
<keyword evidence="4" id="KW-0963">Cytoplasm</keyword>
<comment type="catalytic activity">
    <reaction evidence="4">
        <text>L-proline + NADP(+) = (S)-1-pyrroline-5-carboxylate + NADPH + 2 H(+)</text>
        <dbReference type="Rhea" id="RHEA:14109"/>
        <dbReference type="ChEBI" id="CHEBI:15378"/>
        <dbReference type="ChEBI" id="CHEBI:17388"/>
        <dbReference type="ChEBI" id="CHEBI:57783"/>
        <dbReference type="ChEBI" id="CHEBI:58349"/>
        <dbReference type="ChEBI" id="CHEBI:60039"/>
        <dbReference type="EC" id="1.5.1.2"/>
    </reaction>
</comment>
<dbReference type="Gene3D" id="1.10.3730.10">
    <property type="entry name" value="ProC C-terminal domain-like"/>
    <property type="match status" value="1"/>
</dbReference>
<dbReference type="Pfam" id="PF03807">
    <property type="entry name" value="F420_oxidored"/>
    <property type="match status" value="1"/>
</dbReference>
<comment type="similarity">
    <text evidence="1 4">Belongs to the pyrroline-5-carboxylate reductase family.</text>
</comment>
<comment type="subcellular location">
    <subcellularLocation>
        <location evidence="4">Cytoplasm</location>
    </subcellularLocation>
</comment>
<dbReference type="FunFam" id="1.10.3730.10:FF:000001">
    <property type="entry name" value="Pyrroline-5-carboxylate reductase"/>
    <property type="match status" value="1"/>
</dbReference>
<keyword evidence="3 4" id="KW-0560">Oxidoreductase</keyword>
<evidence type="ECO:0000256" key="5">
    <source>
        <dbReference type="NCBIfam" id="TIGR00112"/>
    </source>
</evidence>
<evidence type="ECO:0000256" key="6">
    <source>
        <dbReference type="PIRSR" id="PIRSR000193-1"/>
    </source>
</evidence>
<evidence type="ECO:0000259" key="7">
    <source>
        <dbReference type="Pfam" id="PF03807"/>
    </source>
</evidence>
<dbReference type="GO" id="GO:0004735">
    <property type="term" value="F:pyrroline-5-carboxylate reductase activity"/>
    <property type="evidence" value="ECO:0007669"/>
    <property type="project" value="UniProtKB-UniRule"/>
</dbReference>
<dbReference type="InterPro" id="IPR036291">
    <property type="entry name" value="NAD(P)-bd_dom_sf"/>
</dbReference>
<reference evidence="9 10" key="1">
    <citation type="submission" date="2017-03" db="EMBL/GenBank/DDBJ databases">
        <authorList>
            <person name="Afonso C.L."/>
            <person name="Miller P.J."/>
            <person name="Scott M.A."/>
            <person name="Spackman E."/>
            <person name="Goraichik I."/>
            <person name="Dimitrov K.M."/>
            <person name="Suarez D.L."/>
            <person name="Swayne D.E."/>
        </authorList>
    </citation>
    <scope>NUCLEOTIDE SEQUENCE [LARGE SCALE GENOMIC DNA]</scope>
    <source>
        <strain evidence="9 10">CECT 8620</strain>
    </source>
</reference>
<evidence type="ECO:0000256" key="4">
    <source>
        <dbReference type="HAMAP-Rule" id="MF_01925"/>
    </source>
</evidence>
<dbReference type="PANTHER" id="PTHR11645:SF0">
    <property type="entry name" value="PYRROLINE-5-CARBOXYLATE REDUCTASE 3"/>
    <property type="match status" value="1"/>
</dbReference>
<dbReference type="PANTHER" id="PTHR11645">
    <property type="entry name" value="PYRROLINE-5-CARBOXYLATE REDUCTASE"/>
    <property type="match status" value="1"/>
</dbReference>
<name>A0A1Y5RR64_9RHOB</name>
<feature type="binding site" evidence="6">
    <location>
        <position position="55"/>
    </location>
    <ligand>
        <name>NADPH</name>
        <dbReference type="ChEBI" id="CHEBI:57783"/>
    </ligand>
</feature>
<accession>A0A1Y5RR64</accession>
<dbReference type="GO" id="GO:0055129">
    <property type="term" value="P:L-proline biosynthetic process"/>
    <property type="evidence" value="ECO:0007669"/>
    <property type="project" value="UniProtKB-UniRule"/>
</dbReference>
<proteinExistence type="inferred from homology"/>
<comment type="function">
    <text evidence="4">Catalyzes the reduction of 1-pyrroline-5-carboxylate (PCA) to L-proline.</text>
</comment>
<keyword evidence="2 4" id="KW-0521">NADP</keyword>
<feature type="domain" description="Pyrroline-5-carboxylate reductase dimerisation" evidence="8">
    <location>
        <begin position="161"/>
        <end position="267"/>
    </location>
</feature>
<dbReference type="InterPro" id="IPR028939">
    <property type="entry name" value="P5C_Rdtase_cat_N"/>
</dbReference>
<comment type="catalytic activity">
    <reaction evidence="4">
        <text>L-proline + NAD(+) = (S)-1-pyrroline-5-carboxylate + NADH + 2 H(+)</text>
        <dbReference type="Rhea" id="RHEA:14105"/>
        <dbReference type="ChEBI" id="CHEBI:15378"/>
        <dbReference type="ChEBI" id="CHEBI:17388"/>
        <dbReference type="ChEBI" id="CHEBI:57540"/>
        <dbReference type="ChEBI" id="CHEBI:57945"/>
        <dbReference type="ChEBI" id="CHEBI:60039"/>
        <dbReference type="EC" id="1.5.1.2"/>
    </reaction>
</comment>
<keyword evidence="4" id="KW-0028">Amino-acid biosynthesis</keyword>
<gene>
    <name evidence="4 9" type="primary">proC</name>
    <name evidence="9" type="ORF">AQS8620_00552</name>
</gene>
<dbReference type="InterPro" id="IPR000304">
    <property type="entry name" value="Pyrroline-COOH_reductase"/>
</dbReference>
<dbReference type="InterPro" id="IPR008927">
    <property type="entry name" value="6-PGluconate_DH-like_C_sf"/>
</dbReference>
<feature type="domain" description="Pyrroline-5-carboxylate reductase catalytic N-terminal" evidence="7">
    <location>
        <begin position="10"/>
        <end position="81"/>
    </location>
</feature>
<keyword evidence="4" id="KW-0641">Proline biosynthesis</keyword>
<dbReference type="UniPathway" id="UPA00098">
    <property type="reaction ID" value="UER00361"/>
</dbReference>
<dbReference type="GO" id="GO:0005737">
    <property type="term" value="C:cytoplasm"/>
    <property type="evidence" value="ECO:0007669"/>
    <property type="project" value="UniProtKB-SubCell"/>
</dbReference>
<sequence>MTDLKTRGLVIVGCGKMGSAMLKGWLANGLAPSSVTVIAPRPSAWLQSVEGLRLNAMPDTPPAMVMLGVKPQIMPDVMPDVARFAGGQTLFLTVAAGLPIAFYEAALGARTPLVRAMPNTPSAIGRGITAIVGNGAADEADLDLCERLLGAVGQVVRLEGESQMNAVAAVSGSGPAYVFHLIETLAAAGEAEGLPADMALKLAKATVGGAGALAEESDMLPSELRVQVTSKGGTTAEALKVLMDAQTGFAPLLKRAVRANINRSEELAK</sequence>
<organism evidence="9 10">
    <name type="scientific">Aquimixticola soesokkakensis</name>
    <dbReference type="NCBI Taxonomy" id="1519096"/>
    <lineage>
        <taxon>Bacteria</taxon>
        <taxon>Pseudomonadati</taxon>
        <taxon>Pseudomonadota</taxon>
        <taxon>Alphaproteobacteria</taxon>
        <taxon>Rhodobacterales</taxon>
        <taxon>Paracoccaceae</taxon>
        <taxon>Aquimixticola</taxon>
    </lineage>
</organism>
<dbReference type="Pfam" id="PF14748">
    <property type="entry name" value="P5CR_dimer"/>
    <property type="match status" value="1"/>
</dbReference>
<evidence type="ECO:0000313" key="10">
    <source>
        <dbReference type="Proteomes" id="UP000193862"/>
    </source>
</evidence>
<comment type="pathway">
    <text evidence="4">Amino-acid biosynthesis; L-proline biosynthesis; L-proline from L-glutamate 5-semialdehyde: step 1/1.</text>
</comment>
<dbReference type="AlphaFoldDB" id="A0A1Y5RR64"/>
<evidence type="ECO:0000256" key="3">
    <source>
        <dbReference type="ARBA" id="ARBA00023002"/>
    </source>
</evidence>
<dbReference type="SUPFAM" id="SSF51735">
    <property type="entry name" value="NAD(P)-binding Rossmann-fold domains"/>
    <property type="match status" value="1"/>
</dbReference>
<dbReference type="SUPFAM" id="SSF48179">
    <property type="entry name" value="6-phosphogluconate dehydrogenase C-terminal domain-like"/>
    <property type="match status" value="1"/>
</dbReference>
<dbReference type="Proteomes" id="UP000193862">
    <property type="component" value="Unassembled WGS sequence"/>
</dbReference>
<dbReference type="Gene3D" id="3.40.50.720">
    <property type="entry name" value="NAD(P)-binding Rossmann-like Domain"/>
    <property type="match status" value="1"/>
</dbReference>
<evidence type="ECO:0000259" key="8">
    <source>
        <dbReference type="Pfam" id="PF14748"/>
    </source>
</evidence>
<evidence type="ECO:0000256" key="1">
    <source>
        <dbReference type="ARBA" id="ARBA00005525"/>
    </source>
</evidence>
<protein>
    <recommendedName>
        <fullName evidence="4 5">Pyrroline-5-carboxylate reductase</fullName>
        <shortName evidence="4">P5C reductase</shortName>
        <shortName evidence="4">P5CR</shortName>
        <ecNumber evidence="4 5">1.5.1.2</ecNumber>
    </recommendedName>
    <alternativeName>
        <fullName evidence="4">PCA reductase</fullName>
    </alternativeName>
</protein>
<dbReference type="EC" id="1.5.1.2" evidence="4 5"/>
<evidence type="ECO:0000313" key="9">
    <source>
        <dbReference type="EMBL" id="SLN20748.1"/>
    </source>
</evidence>
<keyword evidence="10" id="KW-1185">Reference proteome</keyword>
<evidence type="ECO:0000256" key="2">
    <source>
        <dbReference type="ARBA" id="ARBA00022857"/>
    </source>
</evidence>
<dbReference type="HAMAP" id="MF_01925">
    <property type="entry name" value="P5C_reductase"/>
    <property type="match status" value="1"/>
</dbReference>
<dbReference type="NCBIfam" id="TIGR00112">
    <property type="entry name" value="proC"/>
    <property type="match status" value="1"/>
</dbReference>
<dbReference type="EMBL" id="FWFS01000001">
    <property type="protein sequence ID" value="SLN20748.1"/>
    <property type="molecule type" value="Genomic_DNA"/>
</dbReference>
<dbReference type="PIRSF" id="PIRSF000193">
    <property type="entry name" value="Pyrrol-5-carb_rd"/>
    <property type="match status" value="1"/>
</dbReference>